<dbReference type="PANTHER" id="PTHR43798:SF31">
    <property type="entry name" value="AB HYDROLASE SUPERFAMILY PROTEIN YCLE"/>
    <property type="match status" value="1"/>
</dbReference>
<gene>
    <name evidence="3" type="ORF">MKY91_18430</name>
</gene>
<dbReference type="InterPro" id="IPR050266">
    <property type="entry name" value="AB_hydrolase_sf"/>
</dbReference>
<evidence type="ECO:0000256" key="1">
    <source>
        <dbReference type="ARBA" id="ARBA00022801"/>
    </source>
</evidence>
<dbReference type="RefSeq" id="WP_343131742.1">
    <property type="nucleotide sequence ID" value="NZ_JBCITK010000001.1"/>
</dbReference>
<dbReference type="InterPro" id="IPR029058">
    <property type="entry name" value="AB_hydrolase_fold"/>
</dbReference>
<keyword evidence="1 3" id="KW-0378">Hydrolase</keyword>
<dbReference type="Gene3D" id="3.40.50.1820">
    <property type="entry name" value="alpha/beta hydrolase"/>
    <property type="match status" value="1"/>
</dbReference>
<accession>A0ABU9VMJ9</accession>
<evidence type="ECO:0000313" key="4">
    <source>
        <dbReference type="Proteomes" id="UP001418796"/>
    </source>
</evidence>
<sequence length="272" mass="30444">MGFKVTVESGVGLFVHDIGPEDGKPILFIHGWPLNHGCFEYQYNQLPKAGYRCIGLDLRGFGQSDKPWYGYTYDQLADDLRVVIDTLDLNDVTLLGHSMGGAIAIRYMARHQGHRISQLALVAAAAPSFTQGPDYPFGMTKEEVDALIWQTYKDRPALLAEFADLFFEKPISPPFKQWFIGLGLAATGYSTAYTAVSLRDEALWDDLASIHVPTGIFHGEQDKVCPFEFGEILHAMIYGSTFYPYEDSGHGLFYCDQDAFNADLSTFIEQNR</sequence>
<dbReference type="InterPro" id="IPR000639">
    <property type="entry name" value="Epox_hydrolase-like"/>
</dbReference>
<keyword evidence="4" id="KW-1185">Reference proteome</keyword>
<dbReference type="Pfam" id="PF00561">
    <property type="entry name" value="Abhydrolase_1"/>
    <property type="match status" value="1"/>
</dbReference>
<dbReference type="PRINTS" id="PR00111">
    <property type="entry name" value="ABHYDROLASE"/>
</dbReference>
<evidence type="ECO:0000313" key="3">
    <source>
        <dbReference type="EMBL" id="MEN0645141.1"/>
    </source>
</evidence>
<dbReference type="SUPFAM" id="SSF53474">
    <property type="entry name" value="alpha/beta-Hydrolases"/>
    <property type="match status" value="1"/>
</dbReference>
<proteinExistence type="predicted"/>
<dbReference type="Proteomes" id="UP001418796">
    <property type="component" value="Unassembled WGS sequence"/>
</dbReference>
<comment type="caution">
    <text evidence="3">The sequence shown here is derived from an EMBL/GenBank/DDBJ whole genome shotgun (WGS) entry which is preliminary data.</text>
</comment>
<dbReference type="PANTHER" id="PTHR43798">
    <property type="entry name" value="MONOACYLGLYCEROL LIPASE"/>
    <property type="match status" value="1"/>
</dbReference>
<evidence type="ECO:0000259" key="2">
    <source>
        <dbReference type="Pfam" id="PF00561"/>
    </source>
</evidence>
<reference evidence="3 4" key="1">
    <citation type="submission" date="2024-03" db="EMBL/GenBank/DDBJ databases">
        <title>Bacilli Hybrid Assemblies.</title>
        <authorList>
            <person name="Kovac J."/>
        </authorList>
    </citation>
    <scope>NUCLEOTIDE SEQUENCE [LARGE SCALE GENOMIC DNA]</scope>
    <source>
        <strain evidence="3 4">FSL R7-0666</strain>
    </source>
</reference>
<dbReference type="GO" id="GO:0016787">
    <property type="term" value="F:hydrolase activity"/>
    <property type="evidence" value="ECO:0007669"/>
    <property type="project" value="UniProtKB-KW"/>
</dbReference>
<organism evidence="3 4">
    <name type="scientific">Alkalicoccobacillus gibsonii</name>
    <dbReference type="NCBI Taxonomy" id="79881"/>
    <lineage>
        <taxon>Bacteria</taxon>
        <taxon>Bacillati</taxon>
        <taxon>Bacillota</taxon>
        <taxon>Bacilli</taxon>
        <taxon>Bacillales</taxon>
        <taxon>Bacillaceae</taxon>
        <taxon>Alkalicoccobacillus</taxon>
    </lineage>
</organism>
<dbReference type="EMBL" id="JBCITK010000001">
    <property type="protein sequence ID" value="MEN0645141.1"/>
    <property type="molecule type" value="Genomic_DNA"/>
</dbReference>
<protein>
    <submittedName>
        <fullName evidence="3">Alpha/beta hydrolase</fullName>
    </submittedName>
</protein>
<name>A0ABU9VMJ9_9BACI</name>
<feature type="domain" description="AB hydrolase-1" evidence="2">
    <location>
        <begin position="24"/>
        <end position="133"/>
    </location>
</feature>
<dbReference type="PRINTS" id="PR00412">
    <property type="entry name" value="EPOXHYDRLASE"/>
</dbReference>
<dbReference type="InterPro" id="IPR000073">
    <property type="entry name" value="AB_hydrolase_1"/>
</dbReference>